<dbReference type="InterPro" id="IPR012337">
    <property type="entry name" value="RNaseH-like_sf"/>
</dbReference>
<dbReference type="PANTHER" id="PTHR23272">
    <property type="entry name" value="BED FINGER-RELATED"/>
    <property type="match status" value="1"/>
</dbReference>
<reference evidence="2" key="1">
    <citation type="submission" date="2014-09" db="EMBL/GenBank/DDBJ databases">
        <authorList>
            <person name="Magalhaes I.L.F."/>
            <person name="Oliveira U."/>
            <person name="Santos F.R."/>
            <person name="Vidigal T.H.D.A."/>
            <person name="Brescovit A.D."/>
            <person name="Santos A.J."/>
        </authorList>
    </citation>
    <scope>NUCLEOTIDE SEQUENCE</scope>
    <source>
        <tissue evidence="2">Shoot tissue taken approximately 20 cm above the soil surface</tissue>
    </source>
</reference>
<reference evidence="2" key="2">
    <citation type="journal article" date="2015" name="Data Brief">
        <title>Shoot transcriptome of the giant reed, Arundo donax.</title>
        <authorList>
            <person name="Barrero R.A."/>
            <person name="Guerrero F.D."/>
            <person name="Moolhuijzen P."/>
            <person name="Goolsby J.A."/>
            <person name="Tidwell J."/>
            <person name="Bellgard S.E."/>
            <person name="Bellgard M.I."/>
        </authorList>
    </citation>
    <scope>NUCLEOTIDE SEQUENCE</scope>
    <source>
        <tissue evidence="2">Shoot tissue taken approximately 20 cm above the soil surface</tissue>
    </source>
</reference>
<proteinExistence type="predicted"/>
<organism evidence="2">
    <name type="scientific">Arundo donax</name>
    <name type="common">Giant reed</name>
    <name type="synonym">Donax arundinaceus</name>
    <dbReference type="NCBI Taxonomy" id="35708"/>
    <lineage>
        <taxon>Eukaryota</taxon>
        <taxon>Viridiplantae</taxon>
        <taxon>Streptophyta</taxon>
        <taxon>Embryophyta</taxon>
        <taxon>Tracheophyta</taxon>
        <taxon>Spermatophyta</taxon>
        <taxon>Magnoliopsida</taxon>
        <taxon>Liliopsida</taxon>
        <taxon>Poales</taxon>
        <taxon>Poaceae</taxon>
        <taxon>PACMAD clade</taxon>
        <taxon>Arundinoideae</taxon>
        <taxon>Arundineae</taxon>
        <taxon>Arundo</taxon>
    </lineage>
</organism>
<dbReference type="AlphaFoldDB" id="A0A0A9H0X3"/>
<dbReference type="InterPro" id="IPR025525">
    <property type="entry name" value="hAT-like_transposase_RNase-H"/>
</dbReference>
<dbReference type="Pfam" id="PF14372">
    <property type="entry name" value="hAT-like_RNase-H"/>
    <property type="match status" value="1"/>
</dbReference>
<feature type="domain" description="hAT-like transposase RNase-H fold" evidence="1">
    <location>
        <begin position="1"/>
        <end position="91"/>
    </location>
</feature>
<name>A0A0A9H0X3_ARUDO</name>
<accession>A0A0A9H0X3</accession>
<dbReference type="GO" id="GO:0003677">
    <property type="term" value="F:DNA binding"/>
    <property type="evidence" value="ECO:0007669"/>
    <property type="project" value="InterPro"/>
</dbReference>
<sequence>MYFNELWIVRTALEEEASTDHTEPATMVWDMQKALDEFWQISYMWLSVPVVLDPRFKITFIEFRLKRAFGTDAAQYVSAVRDTIWELFLEYCSDVDKASVHTANREACDVQVGGFYRDSLEDWDEHLSAQTGSQVLTELNNYLDDGLVFDILNWWMSN</sequence>
<dbReference type="SUPFAM" id="SSF53098">
    <property type="entry name" value="Ribonuclease H-like"/>
    <property type="match status" value="1"/>
</dbReference>
<dbReference type="PANTHER" id="PTHR23272:SF126">
    <property type="entry name" value="OS08G0180500 PROTEIN"/>
    <property type="match status" value="1"/>
</dbReference>
<evidence type="ECO:0000259" key="1">
    <source>
        <dbReference type="Pfam" id="PF14372"/>
    </source>
</evidence>
<protein>
    <recommendedName>
        <fullName evidence="1">hAT-like transposase RNase-H fold domain-containing protein</fullName>
    </recommendedName>
</protein>
<evidence type="ECO:0000313" key="2">
    <source>
        <dbReference type="EMBL" id="JAE30422.1"/>
    </source>
</evidence>
<dbReference type="EMBL" id="GBRH01167474">
    <property type="protein sequence ID" value="JAE30422.1"/>
    <property type="molecule type" value="Transcribed_RNA"/>
</dbReference>